<feature type="domain" description="BT-3987-like N-terminal" evidence="1">
    <location>
        <begin position="33"/>
        <end position="142"/>
    </location>
</feature>
<dbReference type="PROSITE" id="PS51257">
    <property type="entry name" value="PROKAR_LIPOPROTEIN"/>
    <property type="match status" value="1"/>
</dbReference>
<proteinExistence type="predicted"/>
<dbReference type="InterPro" id="IPR013728">
    <property type="entry name" value="BT_3987-like_N"/>
</dbReference>
<reference evidence="2" key="2">
    <citation type="submission" date="2021-04" db="EMBL/GenBank/DDBJ databases">
        <authorList>
            <person name="Zhang T."/>
            <person name="Zhang Y."/>
            <person name="Lu D."/>
            <person name="Zuo D."/>
            <person name="Du Z."/>
        </authorList>
    </citation>
    <scope>NUCLEOTIDE SEQUENCE</scope>
    <source>
        <strain evidence="2">JR1</strain>
    </source>
</reference>
<evidence type="ECO:0000313" key="3">
    <source>
        <dbReference type="Proteomes" id="UP000679220"/>
    </source>
</evidence>
<dbReference type="Pfam" id="PF08522">
    <property type="entry name" value="BT_3987-like_N"/>
    <property type="match status" value="1"/>
</dbReference>
<organism evidence="2 3">
    <name type="scientific">Carboxylicivirga sediminis</name>
    <dbReference type="NCBI Taxonomy" id="2006564"/>
    <lineage>
        <taxon>Bacteria</taxon>
        <taxon>Pseudomonadati</taxon>
        <taxon>Bacteroidota</taxon>
        <taxon>Bacteroidia</taxon>
        <taxon>Marinilabiliales</taxon>
        <taxon>Marinilabiliaceae</taxon>
        <taxon>Carboxylicivirga</taxon>
    </lineage>
</organism>
<sequence length="310" mass="34875">MRQILLLLSAVLLTLTSCEKYEDYQYDYEYTATYFALQKPVRTITQANNMALQVGVTIGGVRENNQEHIVNFEIDETLLEATPFALLPEAYYSLSDANKMVIPKGEFLGLVDVDLNEEAFMADEQAHLNHYALPLRITETTADSTLGNAENPMAGKDYTILVVKYINNMHGYYYQKGNEYITDATGAAIDTIEYSHEELVRNETRMVATGGKDSVVINGVGSHLDGTVIDKVTYTYKMALQRDANGSISIINVAESDINNVEDLGSSFDLSKRLFTLHYKWIDADGLTHTVEEELLFRNDGILFEEWSLE</sequence>
<reference evidence="2" key="1">
    <citation type="journal article" date="2018" name="Int. J. Syst. Evol. Microbiol.">
        <title>Carboxylicivirga sediminis sp. nov., isolated from coastal sediment.</title>
        <authorList>
            <person name="Wang F.Q."/>
            <person name="Ren L.H."/>
            <person name="Zou R.J."/>
            <person name="Sun Y.Z."/>
            <person name="Liu X.J."/>
            <person name="Jiang F."/>
            <person name="Liu L.J."/>
        </authorList>
    </citation>
    <scope>NUCLEOTIDE SEQUENCE</scope>
    <source>
        <strain evidence="2">JR1</strain>
    </source>
</reference>
<name>A0A941F055_9BACT</name>
<accession>A0A941F055</accession>
<gene>
    <name evidence="2" type="ORF">KDU71_02810</name>
</gene>
<comment type="caution">
    <text evidence="2">The sequence shown here is derived from an EMBL/GenBank/DDBJ whole genome shotgun (WGS) entry which is preliminary data.</text>
</comment>
<dbReference type="AlphaFoldDB" id="A0A941F055"/>
<keyword evidence="3" id="KW-1185">Reference proteome</keyword>
<dbReference type="Proteomes" id="UP000679220">
    <property type="component" value="Unassembled WGS sequence"/>
</dbReference>
<protein>
    <submittedName>
        <fullName evidence="2">DUF1735 domain-containing protein</fullName>
    </submittedName>
</protein>
<dbReference type="Gene3D" id="2.40.128.420">
    <property type="match status" value="1"/>
</dbReference>
<dbReference type="Gene3D" id="2.60.40.1740">
    <property type="entry name" value="hypothetical protein (bacova_03559)"/>
    <property type="match status" value="1"/>
</dbReference>
<evidence type="ECO:0000313" key="2">
    <source>
        <dbReference type="EMBL" id="MBR8534476.1"/>
    </source>
</evidence>
<evidence type="ECO:0000259" key="1">
    <source>
        <dbReference type="Pfam" id="PF08522"/>
    </source>
</evidence>
<dbReference type="EMBL" id="JAGTAR010000002">
    <property type="protein sequence ID" value="MBR8534476.1"/>
    <property type="molecule type" value="Genomic_DNA"/>
</dbReference>
<dbReference type="RefSeq" id="WP_212188378.1">
    <property type="nucleotide sequence ID" value="NZ_JAGTAR010000002.1"/>
</dbReference>